<dbReference type="AlphaFoldDB" id="A0A5D3K7S0"/>
<keyword evidence="2" id="KW-1185">Reference proteome</keyword>
<name>A0A5D3K7S0_9BRAD</name>
<dbReference type="EMBL" id="VSSS01000057">
    <property type="protein sequence ID" value="TYL89971.1"/>
    <property type="molecule type" value="Genomic_DNA"/>
</dbReference>
<organism evidence="1 2">
    <name type="scientific">Bradyrhizobium rifense</name>
    <dbReference type="NCBI Taxonomy" id="515499"/>
    <lineage>
        <taxon>Bacteria</taxon>
        <taxon>Pseudomonadati</taxon>
        <taxon>Pseudomonadota</taxon>
        <taxon>Alphaproteobacteria</taxon>
        <taxon>Hyphomicrobiales</taxon>
        <taxon>Nitrobacteraceae</taxon>
        <taxon>Bradyrhizobium</taxon>
    </lineage>
</organism>
<dbReference type="OrthoDB" id="8256220at2"/>
<gene>
    <name evidence="1" type="ORF">FXB40_34140</name>
</gene>
<accession>A0A5D3K7S0</accession>
<dbReference type="Proteomes" id="UP000324758">
    <property type="component" value="Unassembled WGS sequence"/>
</dbReference>
<comment type="caution">
    <text evidence="1">The sequence shown here is derived from an EMBL/GenBank/DDBJ whole genome shotgun (WGS) entry which is preliminary data.</text>
</comment>
<protein>
    <submittedName>
        <fullName evidence="1">Uncharacterized protein</fullName>
    </submittedName>
</protein>
<evidence type="ECO:0000313" key="2">
    <source>
        <dbReference type="Proteomes" id="UP000324758"/>
    </source>
</evidence>
<sequence length="59" mass="6745">MQTQTINELMRLTRIELCTLAARITNALANLPEGSPERETALINLRNIRVVLARRDWSP</sequence>
<proteinExistence type="predicted"/>
<evidence type="ECO:0000313" key="1">
    <source>
        <dbReference type="EMBL" id="TYL89971.1"/>
    </source>
</evidence>
<dbReference type="RefSeq" id="WP_148776664.1">
    <property type="nucleotide sequence ID" value="NZ_VSSS01000057.1"/>
</dbReference>
<reference evidence="1 2" key="1">
    <citation type="submission" date="2019-08" db="EMBL/GenBank/DDBJ databases">
        <title>Bradyrhizobium hipponensis sp. nov., a rhizobium isolated from a Lupinus angustifolius root nodule in Tunisia.</title>
        <authorList>
            <person name="Off K."/>
            <person name="Rejili M."/>
            <person name="Mars M."/>
            <person name="Brachmann A."/>
            <person name="Marin M."/>
        </authorList>
    </citation>
    <scope>NUCLEOTIDE SEQUENCE [LARGE SCALE GENOMIC DNA]</scope>
    <source>
        <strain evidence="1 2">CTAW71</strain>
    </source>
</reference>